<dbReference type="Proteomes" id="UP001152622">
    <property type="component" value="Chromosome 12"/>
</dbReference>
<dbReference type="AlphaFoldDB" id="A0A9Q1EV60"/>
<dbReference type="EMBL" id="JAINUF010000012">
    <property type="protein sequence ID" value="KAJ8345654.1"/>
    <property type="molecule type" value="Genomic_DNA"/>
</dbReference>
<evidence type="ECO:0000313" key="3">
    <source>
        <dbReference type="Proteomes" id="UP001152622"/>
    </source>
</evidence>
<sequence length="182" mass="19743">MLLHHSERTPQLWLPISPCGWMARRSEASGAPASFAVPDWAPHWEGLHMLFFFLFTRRHDNRKGHLSRHGNGHRVSQPSSCVCTDKPGRGFPDPGPQGTTPSNSIVGEPRGSNCLGLPGGGWGVGGKPIPSHPELHLRVLLKEGGRGKPEIPAQCRPSTGAERDPQRPTEHLGPPVVPTIQP</sequence>
<keyword evidence="3" id="KW-1185">Reference proteome</keyword>
<feature type="region of interest" description="Disordered" evidence="1">
    <location>
        <begin position="87"/>
        <end position="111"/>
    </location>
</feature>
<accession>A0A9Q1EV60</accession>
<protein>
    <submittedName>
        <fullName evidence="2">Uncharacterized protein</fullName>
    </submittedName>
</protein>
<feature type="region of interest" description="Disordered" evidence="1">
    <location>
        <begin position="143"/>
        <end position="182"/>
    </location>
</feature>
<proteinExistence type="predicted"/>
<comment type="caution">
    <text evidence="2">The sequence shown here is derived from an EMBL/GenBank/DDBJ whole genome shotgun (WGS) entry which is preliminary data.</text>
</comment>
<feature type="compositionally biased region" description="Basic and acidic residues" evidence="1">
    <location>
        <begin position="161"/>
        <end position="170"/>
    </location>
</feature>
<gene>
    <name evidence="2" type="ORF">SKAU_G00298470</name>
</gene>
<name>A0A9Q1EV60_SYNKA</name>
<evidence type="ECO:0000313" key="2">
    <source>
        <dbReference type="EMBL" id="KAJ8345654.1"/>
    </source>
</evidence>
<evidence type="ECO:0000256" key="1">
    <source>
        <dbReference type="SAM" id="MobiDB-lite"/>
    </source>
</evidence>
<reference evidence="2" key="1">
    <citation type="journal article" date="2023" name="Science">
        <title>Genome structures resolve the early diversification of teleost fishes.</title>
        <authorList>
            <person name="Parey E."/>
            <person name="Louis A."/>
            <person name="Montfort J."/>
            <person name="Bouchez O."/>
            <person name="Roques C."/>
            <person name="Iampietro C."/>
            <person name="Lluch J."/>
            <person name="Castinel A."/>
            <person name="Donnadieu C."/>
            <person name="Desvignes T."/>
            <person name="Floi Bucao C."/>
            <person name="Jouanno E."/>
            <person name="Wen M."/>
            <person name="Mejri S."/>
            <person name="Dirks R."/>
            <person name="Jansen H."/>
            <person name="Henkel C."/>
            <person name="Chen W.J."/>
            <person name="Zahm M."/>
            <person name="Cabau C."/>
            <person name="Klopp C."/>
            <person name="Thompson A.W."/>
            <person name="Robinson-Rechavi M."/>
            <person name="Braasch I."/>
            <person name="Lecointre G."/>
            <person name="Bobe J."/>
            <person name="Postlethwait J.H."/>
            <person name="Berthelot C."/>
            <person name="Roest Crollius H."/>
            <person name="Guiguen Y."/>
        </authorList>
    </citation>
    <scope>NUCLEOTIDE SEQUENCE</scope>
    <source>
        <strain evidence="2">WJC10195</strain>
    </source>
</reference>
<organism evidence="2 3">
    <name type="scientific">Synaphobranchus kaupii</name>
    <name type="common">Kaup's arrowtooth eel</name>
    <dbReference type="NCBI Taxonomy" id="118154"/>
    <lineage>
        <taxon>Eukaryota</taxon>
        <taxon>Metazoa</taxon>
        <taxon>Chordata</taxon>
        <taxon>Craniata</taxon>
        <taxon>Vertebrata</taxon>
        <taxon>Euteleostomi</taxon>
        <taxon>Actinopterygii</taxon>
        <taxon>Neopterygii</taxon>
        <taxon>Teleostei</taxon>
        <taxon>Anguilliformes</taxon>
        <taxon>Synaphobranchidae</taxon>
        <taxon>Synaphobranchus</taxon>
    </lineage>
</organism>